<protein>
    <submittedName>
        <fullName evidence="2">Uncharacterized protein</fullName>
    </submittedName>
</protein>
<reference evidence="2" key="1">
    <citation type="submission" date="2021-01" db="EMBL/GenBank/DDBJ databases">
        <authorList>
            <person name="Corre E."/>
            <person name="Pelletier E."/>
            <person name="Niang G."/>
            <person name="Scheremetjew M."/>
            <person name="Finn R."/>
            <person name="Kale V."/>
            <person name="Holt S."/>
            <person name="Cochrane G."/>
            <person name="Meng A."/>
            <person name="Brown T."/>
            <person name="Cohen L."/>
        </authorList>
    </citation>
    <scope>NUCLEOTIDE SEQUENCE</scope>
    <source>
        <strain evidence="2">308</strain>
    </source>
</reference>
<proteinExistence type="predicted"/>
<organism evidence="2">
    <name type="scientific">Corethron hystrix</name>
    <dbReference type="NCBI Taxonomy" id="216773"/>
    <lineage>
        <taxon>Eukaryota</taxon>
        <taxon>Sar</taxon>
        <taxon>Stramenopiles</taxon>
        <taxon>Ochrophyta</taxon>
        <taxon>Bacillariophyta</taxon>
        <taxon>Coscinodiscophyceae</taxon>
        <taxon>Corethrophycidae</taxon>
        <taxon>Corethrales</taxon>
        <taxon>Corethraceae</taxon>
        <taxon>Corethron</taxon>
    </lineage>
</organism>
<name>A0A7S1FUM8_9STRA</name>
<dbReference type="AlphaFoldDB" id="A0A7S1FUM8"/>
<dbReference type="EMBL" id="HBFR01026001">
    <property type="protein sequence ID" value="CAD8891499.1"/>
    <property type="molecule type" value="Transcribed_RNA"/>
</dbReference>
<feature type="coiled-coil region" evidence="1">
    <location>
        <begin position="1"/>
        <end position="35"/>
    </location>
</feature>
<evidence type="ECO:0000313" key="2">
    <source>
        <dbReference type="EMBL" id="CAD8891499.1"/>
    </source>
</evidence>
<gene>
    <name evidence="2" type="ORF">CHYS00102_LOCUS18705</name>
</gene>
<evidence type="ECO:0000256" key="1">
    <source>
        <dbReference type="SAM" id="Coils"/>
    </source>
</evidence>
<sequence>MNAYEAEINILKLDMVTLSTQLKNAKQKCSLLEEKFMTEAEAEVINIKARLDYVNTFNKVEMLKLKEMFQERMLSEKIKQKKDLDEGCNRSIESLGNLLKLFE</sequence>
<keyword evidence="1" id="KW-0175">Coiled coil</keyword>
<accession>A0A7S1FUM8</accession>